<keyword evidence="1" id="KW-0645">Protease</keyword>
<reference evidence="14" key="1">
    <citation type="submission" date="2021-01" db="EMBL/GenBank/DDBJ databases">
        <authorList>
            <person name="Corre E."/>
            <person name="Pelletier E."/>
            <person name="Niang G."/>
            <person name="Scheremetjew M."/>
            <person name="Finn R."/>
            <person name="Kale V."/>
            <person name="Holt S."/>
            <person name="Cochrane G."/>
            <person name="Meng A."/>
            <person name="Brown T."/>
            <person name="Cohen L."/>
        </authorList>
    </citation>
    <scope>NUCLEOTIDE SEQUENCE</scope>
    <source>
        <strain evidence="14">CCMP127</strain>
    </source>
</reference>
<dbReference type="GO" id="GO:0006508">
    <property type="term" value="P:proteolysis"/>
    <property type="evidence" value="ECO:0007669"/>
    <property type="project" value="UniProtKB-KW"/>
</dbReference>
<feature type="region of interest" description="Disordered" evidence="10">
    <location>
        <begin position="229"/>
        <end position="250"/>
    </location>
</feature>
<dbReference type="InterPro" id="IPR017930">
    <property type="entry name" value="Myb_dom"/>
</dbReference>
<dbReference type="Pfam" id="PF00249">
    <property type="entry name" value="Myb_DNA-binding"/>
    <property type="match status" value="1"/>
</dbReference>
<keyword evidence="5" id="KW-0805">Transcription regulation</keyword>
<dbReference type="InterPro" id="IPR009057">
    <property type="entry name" value="Homeodomain-like_sf"/>
</dbReference>
<feature type="compositionally biased region" description="Basic and acidic residues" evidence="10">
    <location>
        <begin position="477"/>
        <end position="493"/>
    </location>
</feature>
<feature type="domain" description="HTH myb-type" evidence="13">
    <location>
        <begin position="40"/>
        <end position="94"/>
    </location>
</feature>
<dbReference type="GO" id="GO:0046872">
    <property type="term" value="F:metal ion binding"/>
    <property type="evidence" value="ECO:0007669"/>
    <property type="project" value="UniProtKB-KW"/>
</dbReference>
<gene>
    <name evidence="14" type="ORF">ACOF00016_LOCUS17675</name>
    <name evidence="15" type="ORF">ACOF00016_LOCUS17676</name>
</gene>
<dbReference type="SUPFAM" id="SSF46689">
    <property type="entry name" value="Homeodomain-like"/>
    <property type="match status" value="1"/>
</dbReference>
<dbReference type="InterPro" id="IPR001005">
    <property type="entry name" value="SANT/Myb"/>
</dbReference>
<dbReference type="GO" id="GO:0003677">
    <property type="term" value="F:DNA binding"/>
    <property type="evidence" value="ECO:0007669"/>
    <property type="project" value="UniProtKB-KW"/>
</dbReference>
<protein>
    <submittedName>
        <fullName evidence="14">Uncharacterized protein</fullName>
    </submittedName>
</protein>
<evidence type="ECO:0000256" key="4">
    <source>
        <dbReference type="ARBA" id="ARBA00022833"/>
    </source>
</evidence>
<keyword evidence="3" id="KW-0378">Hydrolase</keyword>
<feature type="region of interest" description="Disordered" evidence="10">
    <location>
        <begin position="120"/>
        <end position="143"/>
    </location>
</feature>
<dbReference type="PANTHER" id="PTHR12802">
    <property type="entry name" value="SWI/SNF COMPLEX-RELATED"/>
    <property type="match status" value="1"/>
</dbReference>
<keyword evidence="4" id="KW-0862">Zinc</keyword>
<feature type="compositionally biased region" description="Polar residues" evidence="10">
    <location>
        <begin position="390"/>
        <end position="400"/>
    </location>
</feature>
<feature type="compositionally biased region" description="Basic residues" evidence="10">
    <location>
        <begin position="131"/>
        <end position="143"/>
    </location>
</feature>
<dbReference type="InterPro" id="IPR017884">
    <property type="entry name" value="SANT_dom"/>
</dbReference>
<dbReference type="PROSITE" id="PS50090">
    <property type="entry name" value="MYB_LIKE"/>
    <property type="match status" value="1"/>
</dbReference>
<feature type="region of interest" description="Disordered" evidence="10">
    <location>
        <begin position="390"/>
        <end position="414"/>
    </location>
</feature>
<evidence type="ECO:0000313" key="14">
    <source>
        <dbReference type="EMBL" id="CAE0421026.1"/>
    </source>
</evidence>
<dbReference type="FunFam" id="1.10.10.60:FF:000151">
    <property type="entry name" value="histone H2A deubiquitinase MYSM1 isoform X2"/>
    <property type="match status" value="1"/>
</dbReference>
<dbReference type="PROSITE" id="PS51293">
    <property type="entry name" value="SANT"/>
    <property type="match status" value="1"/>
</dbReference>
<feature type="compositionally biased region" description="Polar residues" evidence="10">
    <location>
        <begin position="454"/>
        <end position="475"/>
    </location>
</feature>
<dbReference type="GO" id="GO:0008237">
    <property type="term" value="F:metallopeptidase activity"/>
    <property type="evidence" value="ECO:0007669"/>
    <property type="project" value="UniProtKB-KW"/>
</dbReference>
<evidence type="ECO:0000256" key="5">
    <source>
        <dbReference type="ARBA" id="ARBA00023015"/>
    </source>
</evidence>
<feature type="compositionally biased region" description="Gly residues" evidence="10">
    <location>
        <begin position="29"/>
        <end position="40"/>
    </location>
</feature>
<feature type="domain" description="Myb-like" evidence="11">
    <location>
        <begin position="40"/>
        <end position="90"/>
    </location>
</feature>
<dbReference type="EMBL" id="HBIM01023887">
    <property type="protein sequence ID" value="CAE0421027.1"/>
    <property type="molecule type" value="Transcribed_RNA"/>
</dbReference>
<dbReference type="InterPro" id="IPR006447">
    <property type="entry name" value="Myb_dom_plants"/>
</dbReference>
<evidence type="ECO:0000256" key="6">
    <source>
        <dbReference type="ARBA" id="ARBA00023049"/>
    </source>
</evidence>
<evidence type="ECO:0000259" key="11">
    <source>
        <dbReference type="PROSITE" id="PS50090"/>
    </source>
</evidence>
<evidence type="ECO:0000256" key="3">
    <source>
        <dbReference type="ARBA" id="ARBA00022801"/>
    </source>
</evidence>
<keyword evidence="7" id="KW-0238">DNA-binding</keyword>
<feature type="region of interest" description="Disordered" evidence="10">
    <location>
        <begin position="1"/>
        <end position="50"/>
    </location>
</feature>
<proteinExistence type="predicted"/>
<dbReference type="NCBIfam" id="TIGR01557">
    <property type="entry name" value="myb_SHAQKYF"/>
    <property type="match status" value="1"/>
</dbReference>
<evidence type="ECO:0000259" key="12">
    <source>
        <dbReference type="PROSITE" id="PS51293"/>
    </source>
</evidence>
<dbReference type="PANTHER" id="PTHR12802:SF155">
    <property type="entry name" value="DEUBIQUITINASE MYSM1"/>
    <property type="match status" value="1"/>
</dbReference>
<dbReference type="CDD" id="cd00167">
    <property type="entry name" value="SANT"/>
    <property type="match status" value="1"/>
</dbReference>
<organism evidence="14">
    <name type="scientific">Amphora coffeiformis</name>
    <dbReference type="NCBI Taxonomy" id="265554"/>
    <lineage>
        <taxon>Eukaryota</taxon>
        <taxon>Sar</taxon>
        <taxon>Stramenopiles</taxon>
        <taxon>Ochrophyta</taxon>
        <taxon>Bacillariophyta</taxon>
        <taxon>Bacillariophyceae</taxon>
        <taxon>Bacillariophycidae</taxon>
        <taxon>Thalassiophysales</taxon>
        <taxon>Catenulaceae</taxon>
        <taxon>Amphora</taxon>
    </lineage>
</organism>
<evidence type="ECO:0000256" key="1">
    <source>
        <dbReference type="ARBA" id="ARBA00022670"/>
    </source>
</evidence>
<dbReference type="EMBL" id="HBIM01023886">
    <property type="protein sequence ID" value="CAE0421026.1"/>
    <property type="molecule type" value="Transcribed_RNA"/>
</dbReference>
<dbReference type="Gene3D" id="1.10.10.60">
    <property type="entry name" value="Homeodomain-like"/>
    <property type="match status" value="1"/>
</dbReference>
<evidence type="ECO:0000313" key="15">
    <source>
        <dbReference type="EMBL" id="CAE0421027.1"/>
    </source>
</evidence>
<feature type="compositionally biased region" description="Polar residues" evidence="10">
    <location>
        <begin position="232"/>
        <end position="243"/>
    </location>
</feature>
<keyword evidence="2" id="KW-0479">Metal-binding</keyword>
<evidence type="ECO:0000256" key="9">
    <source>
        <dbReference type="ARBA" id="ARBA00023242"/>
    </source>
</evidence>
<evidence type="ECO:0000256" key="2">
    <source>
        <dbReference type="ARBA" id="ARBA00022723"/>
    </source>
</evidence>
<evidence type="ECO:0000259" key="13">
    <source>
        <dbReference type="PROSITE" id="PS51294"/>
    </source>
</evidence>
<evidence type="ECO:0000256" key="7">
    <source>
        <dbReference type="ARBA" id="ARBA00023125"/>
    </source>
</evidence>
<dbReference type="PROSITE" id="PS51294">
    <property type="entry name" value="HTH_MYB"/>
    <property type="match status" value="1"/>
</dbReference>
<keyword evidence="9" id="KW-0539">Nucleus</keyword>
<evidence type="ECO:0000256" key="10">
    <source>
        <dbReference type="SAM" id="MobiDB-lite"/>
    </source>
</evidence>
<feature type="region of interest" description="Disordered" evidence="10">
    <location>
        <begin position="438"/>
        <end position="495"/>
    </location>
</feature>
<dbReference type="AlphaFoldDB" id="A0A6S8P3T4"/>
<name>A0A6S8P3T4_9STRA</name>
<keyword evidence="6" id="KW-0482">Metalloprotease</keyword>
<feature type="domain" description="SANT" evidence="12">
    <location>
        <begin position="43"/>
        <end position="86"/>
    </location>
</feature>
<keyword evidence="8" id="KW-0804">Transcription</keyword>
<accession>A0A6S8P3T4</accession>
<feature type="compositionally biased region" description="Basic and acidic residues" evidence="10">
    <location>
        <begin position="438"/>
        <end position="448"/>
    </location>
</feature>
<sequence>MSEVAVKSAGFPPAPPASRSSKSKKKKGGGSGGSDGGVNGQGENTGRWTAEEHRLFLQGLEQHGKGWKKIASLIKSRTVVQIRTHAQKYFQKLAKARQNGEEGEVIMEGRGGLSTTAGHDLVGGGGLPPPTKRRRPPLAGTKRKAIQSIVHSAQKQGKKMAVEGKPLPLPAVAPALANFVVRDKAGFAANGTLTSSALEDSLFRFLTPAPVSTTDSPVLNDVARQAGANPITLPSENPSSAPTNGDGEVSPTCVADINIYPSWTDGKDPPAWYAKGADVDALLDVAGTLDWLADPGDLNESYNPPHIESSPNMPEIDVSPTKITPQVHNYDEDEGVQYHHPDHHPDEYHQPEGEELLHDTNSEDENHHHHDEDADVTEHHLATISSSAELPQTMDDSNMDQVVPPLPSIFDGAPEAEEHYGDIHHDDHAASEEHHGIGAEEHHHHSETVEAPAPSTSHHSATDLLLSSSHPSNAKLSLKEDVPAEHESHHAADAGELGEATLFDSEMEHDFVSTILENSESAVDLAALHED</sequence>
<dbReference type="SMART" id="SM00717">
    <property type="entry name" value="SANT"/>
    <property type="match status" value="1"/>
</dbReference>
<evidence type="ECO:0000256" key="8">
    <source>
        <dbReference type="ARBA" id="ARBA00023163"/>
    </source>
</evidence>